<dbReference type="InterPro" id="IPR009057">
    <property type="entry name" value="Homeodomain-like_sf"/>
</dbReference>
<dbReference type="SUPFAM" id="SSF46689">
    <property type="entry name" value="Homeodomain-like"/>
    <property type="match status" value="1"/>
</dbReference>
<feature type="DNA-binding region" description="H-T-H motif" evidence="4">
    <location>
        <begin position="37"/>
        <end position="56"/>
    </location>
</feature>
<evidence type="ECO:0000256" key="2">
    <source>
        <dbReference type="ARBA" id="ARBA00023125"/>
    </source>
</evidence>
<keyword evidence="1" id="KW-0805">Transcription regulation</keyword>
<evidence type="ECO:0000256" key="3">
    <source>
        <dbReference type="ARBA" id="ARBA00023163"/>
    </source>
</evidence>
<dbReference type="GO" id="GO:0003700">
    <property type="term" value="F:DNA-binding transcription factor activity"/>
    <property type="evidence" value="ECO:0007669"/>
    <property type="project" value="TreeGrafter"/>
</dbReference>
<dbReference type="PROSITE" id="PS50977">
    <property type="entry name" value="HTH_TETR_2"/>
    <property type="match status" value="1"/>
</dbReference>
<dbReference type="AlphaFoldDB" id="A0A1X0AVZ1"/>
<proteinExistence type="predicted"/>
<feature type="domain" description="HTH tetR-type" evidence="5">
    <location>
        <begin position="16"/>
        <end position="74"/>
    </location>
</feature>
<gene>
    <name evidence="6" type="ORF">BST13_17875</name>
</gene>
<dbReference type="Pfam" id="PF16859">
    <property type="entry name" value="TetR_C_11"/>
    <property type="match status" value="1"/>
</dbReference>
<dbReference type="PANTHER" id="PTHR30055:SF148">
    <property type="entry name" value="TETR-FAMILY TRANSCRIPTIONAL REGULATOR"/>
    <property type="match status" value="1"/>
</dbReference>
<dbReference type="STRING" id="1927124.BST13_17875"/>
<dbReference type="EMBL" id="MVHF01000017">
    <property type="protein sequence ID" value="ORA34220.1"/>
    <property type="molecule type" value="Genomic_DNA"/>
</dbReference>
<dbReference type="Gene3D" id="1.10.10.60">
    <property type="entry name" value="Homeodomain-like"/>
    <property type="match status" value="1"/>
</dbReference>
<dbReference type="OrthoDB" id="9796019at2"/>
<dbReference type="RefSeq" id="WP_158087161.1">
    <property type="nucleotide sequence ID" value="NZ_MVHF01000017.1"/>
</dbReference>
<dbReference type="InterPro" id="IPR050109">
    <property type="entry name" value="HTH-type_TetR-like_transc_reg"/>
</dbReference>
<dbReference type="InterPro" id="IPR011075">
    <property type="entry name" value="TetR_C"/>
</dbReference>
<keyword evidence="7" id="KW-1185">Reference proteome</keyword>
<evidence type="ECO:0000259" key="5">
    <source>
        <dbReference type="PROSITE" id="PS50977"/>
    </source>
</evidence>
<evidence type="ECO:0000313" key="6">
    <source>
        <dbReference type="EMBL" id="ORA34220.1"/>
    </source>
</evidence>
<sequence length="194" mass="20943">MTDSRSRAHTGRKRNAEARQAIIDAAIAALEESGEVTVQGTAAAAGVGRQTIYRWWNGKGPLIAEALAERAATTVPVPDTGNFRDDLVELLIASFADATANQRILRQFMALAQQDADIAAIAPDYAVMRQEPLRSLFERGRDRGDICVDADINVLTDLAYGFLWYRLLLGHAALDDYAARQLAATLLDGSGPAS</sequence>
<comment type="caution">
    <text evidence="6">The sequence shown here is derived from an EMBL/GenBank/DDBJ whole genome shotgun (WGS) entry which is preliminary data.</text>
</comment>
<protein>
    <recommendedName>
        <fullName evidence="5">HTH tetR-type domain-containing protein</fullName>
    </recommendedName>
</protein>
<dbReference type="GO" id="GO:0000976">
    <property type="term" value="F:transcription cis-regulatory region binding"/>
    <property type="evidence" value="ECO:0007669"/>
    <property type="project" value="TreeGrafter"/>
</dbReference>
<organism evidence="6 7">
    <name type="scientific">Mycobacterium aquaticum</name>
    <dbReference type="NCBI Taxonomy" id="1927124"/>
    <lineage>
        <taxon>Bacteria</taxon>
        <taxon>Bacillati</taxon>
        <taxon>Actinomycetota</taxon>
        <taxon>Actinomycetes</taxon>
        <taxon>Mycobacteriales</taxon>
        <taxon>Mycobacteriaceae</taxon>
        <taxon>Mycobacterium</taxon>
    </lineage>
</organism>
<keyword evidence="2 4" id="KW-0238">DNA-binding</keyword>
<name>A0A1X0AVZ1_9MYCO</name>
<dbReference type="Gene3D" id="1.10.357.10">
    <property type="entry name" value="Tetracycline Repressor, domain 2"/>
    <property type="match status" value="1"/>
</dbReference>
<evidence type="ECO:0000256" key="1">
    <source>
        <dbReference type="ARBA" id="ARBA00023015"/>
    </source>
</evidence>
<accession>A0A1X0AVZ1</accession>
<reference evidence="6 7" key="1">
    <citation type="submission" date="2017-02" db="EMBL/GenBank/DDBJ databases">
        <title>The new phylogeny of genus Mycobacterium.</title>
        <authorList>
            <person name="Tortoli E."/>
            <person name="Trovato A."/>
            <person name="Cirillo D.M."/>
        </authorList>
    </citation>
    <scope>NUCLEOTIDE SEQUENCE [LARGE SCALE GENOMIC DNA]</scope>
    <source>
        <strain evidence="6 7">RW6</strain>
    </source>
</reference>
<dbReference type="Proteomes" id="UP000192448">
    <property type="component" value="Unassembled WGS sequence"/>
</dbReference>
<dbReference type="InterPro" id="IPR001647">
    <property type="entry name" value="HTH_TetR"/>
</dbReference>
<dbReference type="PANTHER" id="PTHR30055">
    <property type="entry name" value="HTH-TYPE TRANSCRIPTIONAL REGULATOR RUTR"/>
    <property type="match status" value="1"/>
</dbReference>
<evidence type="ECO:0000313" key="7">
    <source>
        <dbReference type="Proteomes" id="UP000192448"/>
    </source>
</evidence>
<keyword evidence="3" id="KW-0804">Transcription</keyword>
<evidence type="ECO:0000256" key="4">
    <source>
        <dbReference type="PROSITE-ProRule" id="PRU00335"/>
    </source>
</evidence>
<dbReference type="SUPFAM" id="SSF48498">
    <property type="entry name" value="Tetracyclin repressor-like, C-terminal domain"/>
    <property type="match status" value="1"/>
</dbReference>
<dbReference type="InterPro" id="IPR036271">
    <property type="entry name" value="Tet_transcr_reg_TetR-rel_C_sf"/>
</dbReference>